<evidence type="ECO:0000313" key="5">
    <source>
        <dbReference type="Proteomes" id="UP001185737"/>
    </source>
</evidence>
<evidence type="ECO:0000259" key="3">
    <source>
        <dbReference type="Pfam" id="PF19278"/>
    </source>
</evidence>
<keyword evidence="5" id="KW-1185">Reference proteome</keyword>
<dbReference type="Proteomes" id="UP001185737">
    <property type="component" value="Unassembled WGS sequence"/>
</dbReference>
<dbReference type="InterPro" id="IPR008040">
    <property type="entry name" value="Hydant_A_N"/>
</dbReference>
<dbReference type="Pfam" id="PF05378">
    <property type="entry name" value="Hydant_A_N"/>
    <property type="match status" value="1"/>
</dbReference>
<sequence length="700" mass="73578">MAYVIGVDVGGTFTDAVLDDDAGTVLAAKAPSTPPDYSRGVIDVLEVLAGQLGCPIEEMLANTHHIAHGTTSSLNALVMGNVPPVGFLTTKGHRDSIYIMNVEGRYLGGSPEQLQNVMGQSKSHGLIPKKHALEVTERLDRDGNVVVALDEESARRSIRTLLADGITAIAVSLLWSFRNPTHEQRIRELVHEIDPTVFVSLSSEVSPRIREFARNATTIMSTQIGPGLRDYLGSLESELRERKLAGPLLVMQSNGGAVAAAEAPKNAISTVGSVLTGGVVGAVSLGKQLGHRNIIATDVGGTTFLVGLVVDGEPVRASSTIINHHPINVPTLEVHAIGSGGGAIAWVDPGGNLQIGPHSAQAVPGPACYGQGGIEPTNADANLVLGILPEHGLLGGRKPLDKDLAREAIRTKIAEPLGLSIEDAAAAIYAVQNAQTGDLLRKTVVEAGHDPRDFVLYAFGGAGPAHCAAYAREVGVREVIVPLGQVASAFSAYGLASSNIVLAAELSDPAAMPLDPARAERNFAQLESQVLEQLNRQGLTFTGVEIEREIDMRYTMQLAEVATAVPAGSLDAAGIHAASDLFEQRYAELYGKDSGFREAGIQAITYRVRATGLLPFSPTLPEVKSADSADPTPAHIGTRKVCLDGRIGYVDTDVYDYSKLLAGHVLHGPAIIEVPTTTVVVPDDTTGTVDRLGNLTIAAQ</sequence>
<dbReference type="Pfam" id="PF19278">
    <property type="entry name" value="Hydant_A_C"/>
    <property type="match status" value="1"/>
</dbReference>
<name>A0ABU4CE79_RHOJO</name>
<dbReference type="RefSeq" id="WP_283351998.1">
    <property type="nucleotide sequence ID" value="NZ_JAWLKA010000008.1"/>
</dbReference>
<accession>A0ABU4CE79</accession>
<dbReference type="EMBL" id="JAWLKA010000008">
    <property type="protein sequence ID" value="MDV6281862.1"/>
    <property type="molecule type" value="Genomic_DNA"/>
</dbReference>
<dbReference type="InterPro" id="IPR049517">
    <property type="entry name" value="ACX-like_C"/>
</dbReference>
<dbReference type="InterPro" id="IPR043129">
    <property type="entry name" value="ATPase_NBD"/>
</dbReference>
<organism evidence="4 5">
    <name type="scientific">Rhodococcus jostii</name>
    <dbReference type="NCBI Taxonomy" id="132919"/>
    <lineage>
        <taxon>Bacteria</taxon>
        <taxon>Bacillati</taxon>
        <taxon>Actinomycetota</taxon>
        <taxon>Actinomycetes</taxon>
        <taxon>Mycobacteriales</taxon>
        <taxon>Nocardiaceae</taxon>
        <taxon>Rhodococcus</taxon>
    </lineage>
</organism>
<proteinExistence type="predicted"/>
<dbReference type="PANTHER" id="PTHR11365:SF23">
    <property type="entry name" value="HYPOTHETICAL 5-OXOPROLINASE (EUROFUNG)-RELATED"/>
    <property type="match status" value="1"/>
</dbReference>
<gene>
    <name evidence="4" type="ORF">R3Q59_15240</name>
</gene>
<dbReference type="Pfam" id="PF01968">
    <property type="entry name" value="Hydantoinase_A"/>
    <property type="match status" value="1"/>
</dbReference>
<feature type="domain" description="Acetophenone carboxylase-like C-terminal" evidence="3">
    <location>
        <begin position="521"/>
        <end position="691"/>
    </location>
</feature>
<dbReference type="InterPro" id="IPR045079">
    <property type="entry name" value="Oxoprolinase-like"/>
</dbReference>
<dbReference type="InterPro" id="IPR002821">
    <property type="entry name" value="Hydantoinase_A"/>
</dbReference>
<feature type="domain" description="Hydantoinase/oxoprolinase N-terminal" evidence="2">
    <location>
        <begin position="5"/>
        <end position="193"/>
    </location>
</feature>
<evidence type="ECO:0000313" key="4">
    <source>
        <dbReference type="EMBL" id="MDV6281862.1"/>
    </source>
</evidence>
<evidence type="ECO:0000259" key="1">
    <source>
        <dbReference type="Pfam" id="PF01968"/>
    </source>
</evidence>
<dbReference type="SUPFAM" id="SSF53067">
    <property type="entry name" value="Actin-like ATPase domain"/>
    <property type="match status" value="1"/>
</dbReference>
<dbReference type="PANTHER" id="PTHR11365">
    <property type="entry name" value="5-OXOPROLINASE RELATED"/>
    <property type="match status" value="1"/>
</dbReference>
<comment type="caution">
    <text evidence="4">The sequence shown here is derived from an EMBL/GenBank/DDBJ whole genome shotgun (WGS) entry which is preliminary data.</text>
</comment>
<feature type="domain" description="Hydantoinase A/oxoprolinase" evidence="1">
    <location>
        <begin position="214"/>
        <end position="500"/>
    </location>
</feature>
<evidence type="ECO:0000259" key="2">
    <source>
        <dbReference type="Pfam" id="PF05378"/>
    </source>
</evidence>
<reference evidence="4 5" key="1">
    <citation type="submission" date="2023-10" db="EMBL/GenBank/DDBJ databases">
        <title>Development of a sustainable strategy for remediation of hydrocarbon-contaminated territories based on the waste exchange concept.</title>
        <authorList>
            <person name="Krivoruchko A."/>
        </authorList>
    </citation>
    <scope>NUCLEOTIDE SEQUENCE [LARGE SCALE GENOMIC DNA]</scope>
    <source>
        <strain evidence="4 5">IEGM 60</strain>
    </source>
</reference>
<protein>
    <submittedName>
        <fullName evidence="4">Hydantoinase/oxoprolinase family protein</fullName>
    </submittedName>
</protein>